<keyword evidence="1" id="KW-1133">Transmembrane helix</keyword>
<keyword evidence="3" id="KW-1185">Reference proteome</keyword>
<feature type="transmembrane region" description="Helical" evidence="1">
    <location>
        <begin position="295"/>
        <end position="313"/>
    </location>
</feature>
<keyword evidence="1" id="KW-0472">Membrane</keyword>
<organism evidence="2 3">
    <name type="scientific">Pseudopedobacter saltans (strain ATCC 51119 / DSM 12145 / JCM 21818 / CCUG 39354 / LMG 10337 / NBRC 100064 / NCIMB 13643)</name>
    <name type="common">Pedobacter saltans</name>
    <dbReference type="NCBI Taxonomy" id="762903"/>
    <lineage>
        <taxon>Bacteria</taxon>
        <taxon>Pseudomonadati</taxon>
        <taxon>Bacteroidota</taxon>
        <taxon>Sphingobacteriia</taxon>
        <taxon>Sphingobacteriales</taxon>
        <taxon>Sphingobacteriaceae</taxon>
        <taxon>Pseudopedobacter</taxon>
    </lineage>
</organism>
<feature type="transmembrane region" description="Helical" evidence="1">
    <location>
        <begin position="21"/>
        <end position="42"/>
    </location>
</feature>
<dbReference type="AlphaFoldDB" id="F0SBC3"/>
<feature type="transmembrane region" description="Helical" evidence="1">
    <location>
        <begin position="158"/>
        <end position="180"/>
    </location>
</feature>
<feature type="transmembrane region" description="Helical" evidence="1">
    <location>
        <begin position="272"/>
        <end position="289"/>
    </location>
</feature>
<dbReference type="STRING" id="762903.Pedsa_3214"/>
<protein>
    <recommendedName>
        <fullName evidence="4">Beta-carotene 15,15'-monooxygenase</fullName>
    </recommendedName>
</protein>
<dbReference type="RefSeq" id="WP_013634235.1">
    <property type="nucleotide sequence ID" value="NC_015177.1"/>
</dbReference>
<reference evidence="3" key="2">
    <citation type="submission" date="2011-02" db="EMBL/GenBank/DDBJ databases">
        <title>The complete genome of Pedobacter saltans DSM 12145.</title>
        <authorList>
            <consortium name="US DOE Joint Genome Institute (JGI-PGF)"/>
            <person name="Lucas S."/>
            <person name="Copeland A."/>
            <person name="Lapidus A."/>
            <person name="Bruce D."/>
            <person name="Goodwin L."/>
            <person name="Pitluck S."/>
            <person name="Kyrpides N."/>
            <person name="Mavromatis K."/>
            <person name="Pagani I."/>
            <person name="Ivanova N."/>
            <person name="Ovchinnikova G."/>
            <person name="Lu M."/>
            <person name="Detter J.C."/>
            <person name="Han C."/>
            <person name="Land M."/>
            <person name="Hauser L."/>
            <person name="Markowitz V."/>
            <person name="Cheng J.-F."/>
            <person name="Hugenholtz P."/>
            <person name="Woyke T."/>
            <person name="Wu D."/>
            <person name="Tindall B."/>
            <person name="Pomrenke H.G."/>
            <person name="Brambilla E."/>
            <person name="Klenk H.-P."/>
            <person name="Eisen J.A."/>
        </authorList>
    </citation>
    <scope>NUCLEOTIDE SEQUENCE [LARGE SCALE GENOMIC DNA]</scope>
    <source>
        <strain evidence="3">ATCC 51119 / DSM 12145 / JCM 21818 / LMG 10337 / NBRC 100064 / NCIMB 13643</strain>
    </source>
</reference>
<reference evidence="2 3" key="1">
    <citation type="journal article" date="2011" name="Stand. Genomic Sci.">
        <title>Complete genome sequence of the gliding, heparinolytic Pedobacter saltans type strain (113).</title>
        <authorList>
            <person name="Liolios K."/>
            <person name="Sikorski J."/>
            <person name="Lu M."/>
            <person name="Nolan M."/>
            <person name="Lapidus A."/>
            <person name="Lucas S."/>
            <person name="Hammon N."/>
            <person name="Deshpande S."/>
            <person name="Cheng J.F."/>
            <person name="Tapia R."/>
            <person name="Han C."/>
            <person name="Goodwin L."/>
            <person name="Pitluck S."/>
            <person name="Huntemann M."/>
            <person name="Ivanova N."/>
            <person name="Pagani I."/>
            <person name="Mavromatis K."/>
            <person name="Ovchinikova G."/>
            <person name="Pati A."/>
            <person name="Chen A."/>
            <person name="Palaniappan K."/>
            <person name="Land M."/>
            <person name="Hauser L."/>
            <person name="Brambilla E.M."/>
            <person name="Kotsyurbenko O."/>
            <person name="Rohde M."/>
            <person name="Tindall B.J."/>
            <person name="Abt B."/>
            <person name="Goker M."/>
            <person name="Detter J.C."/>
            <person name="Woyke T."/>
            <person name="Bristow J."/>
            <person name="Eisen J.A."/>
            <person name="Markowitz V."/>
            <person name="Hugenholtz P."/>
            <person name="Klenk H.P."/>
            <person name="Kyrpides N.C."/>
        </authorList>
    </citation>
    <scope>NUCLEOTIDE SEQUENCE [LARGE SCALE GENOMIC DNA]</scope>
    <source>
        <strain evidence="3">ATCC 51119 / DSM 12145 / JCM 21818 / LMG 10337 / NBRC 100064 / NCIMB 13643</strain>
    </source>
</reference>
<dbReference type="HOGENOM" id="CLU_849687_0_0_10"/>
<evidence type="ECO:0000313" key="2">
    <source>
        <dbReference type="EMBL" id="ADY53750.1"/>
    </source>
</evidence>
<feature type="transmembrane region" description="Helical" evidence="1">
    <location>
        <begin position="192"/>
        <end position="212"/>
    </location>
</feature>
<keyword evidence="1" id="KW-0812">Transmembrane</keyword>
<feature type="transmembrane region" description="Helical" evidence="1">
    <location>
        <begin position="68"/>
        <end position="88"/>
    </location>
</feature>
<dbReference type="eggNOG" id="ENOG5033N1X">
    <property type="taxonomic scope" value="Bacteria"/>
</dbReference>
<dbReference type="Pfam" id="PF19992">
    <property type="entry name" value="DUF6427"/>
    <property type="match status" value="1"/>
</dbReference>
<proteinExistence type="predicted"/>
<dbReference type="InterPro" id="IPR045625">
    <property type="entry name" value="DUF6427"/>
</dbReference>
<dbReference type="KEGG" id="psn:Pedsa_3214"/>
<feature type="transmembrane region" description="Helical" evidence="1">
    <location>
        <begin position="108"/>
        <end position="138"/>
    </location>
</feature>
<dbReference type="Proteomes" id="UP000000310">
    <property type="component" value="Chromosome"/>
</dbReference>
<evidence type="ECO:0000256" key="1">
    <source>
        <dbReference type="SAM" id="Phobius"/>
    </source>
</evidence>
<accession>F0SBC3</accession>
<evidence type="ECO:0000313" key="3">
    <source>
        <dbReference type="Proteomes" id="UP000000310"/>
    </source>
</evidence>
<dbReference type="EMBL" id="CP002545">
    <property type="protein sequence ID" value="ADY53750.1"/>
    <property type="molecule type" value="Genomic_DNA"/>
</dbReference>
<name>F0SBC3_PSESL</name>
<sequence length="339" mass="39477">MLIIVPLSYQVYNMIQQFRSLNFLNVIVLFLIVYLLRIGLILDFPEGINTGFSETGNRLLLSYTDQSLLSPLANIFLAGIILFLQALIFNRILNEYNILGKPTFIPALIYVVVSSVFTPFLFLSPPLICNFLLLFLLFRILSSSKDGSQISTMFDLGMVIAIATIVYFPSVLFLLSLWVALIIFRPFNWREWVAVLIGYLVITFFLAVYYFWNDQLLHFIAIWKPLTEVLPVFVKVQPLDYIVLFPIAIAVILGTVQLRENFFKSYIHVRKTFIFLFNFFVIGVLAFYLKSDLRLNHFLICVIPMATILSYYFVVASKRWFYESLFFLIIVFVIYFQFV</sequence>
<gene>
    <name evidence="2" type="ordered locus">Pedsa_3214</name>
</gene>
<feature type="transmembrane region" description="Helical" evidence="1">
    <location>
        <begin position="241"/>
        <end position="260"/>
    </location>
</feature>
<feature type="transmembrane region" description="Helical" evidence="1">
    <location>
        <begin position="320"/>
        <end position="338"/>
    </location>
</feature>
<evidence type="ECO:0008006" key="4">
    <source>
        <dbReference type="Google" id="ProtNLM"/>
    </source>
</evidence>